<gene>
    <name evidence="2" type="ORF">GMARGA_LOCUS28533</name>
</gene>
<feature type="compositionally biased region" description="Basic and acidic residues" evidence="1">
    <location>
        <begin position="42"/>
        <end position="58"/>
    </location>
</feature>
<accession>A0ABN7WA72</accession>
<protein>
    <submittedName>
        <fullName evidence="2">38690_t:CDS:1</fullName>
    </submittedName>
</protein>
<dbReference type="EMBL" id="CAJVQB010036638">
    <property type="protein sequence ID" value="CAG8824256.1"/>
    <property type="molecule type" value="Genomic_DNA"/>
</dbReference>
<comment type="caution">
    <text evidence="2">The sequence shown here is derived from an EMBL/GenBank/DDBJ whole genome shotgun (WGS) entry which is preliminary data.</text>
</comment>
<organism evidence="2 3">
    <name type="scientific">Gigaspora margarita</name>
    <dbReference type="NCBI Taxonomy" id="4874"/>
    <lineage>
        <taxon>Eukaryota</taxon>
        <taxon>Fungi</taxon>
        <taxon>Fungi incertae sedis</taxon>
        <taxon>Mucoromycota</taxon>
        <taxon>Glomeromycotina</taxon>
        <taxon>Glomeromycetes</taxon>
        <taxon>Diversisporales</taxon>
        <taxon>Gigasporaceae</taxon>
        <taxon>Gigaspora</taxon>
    </lineage>
</organism>
<dbReference type="PANTHER" id="PTHR46963">
    <property type="entry name" value="SIMILAR TO RIKEN CDNA E130308A19"/>
    <property type="match status" value="1"/>
</dbReference>
<dbReference type="InterPro" id="IPR042838">
    <property type="entry name" value="KIAA1958"/>
</dbReference>
<proteinExistence type="predicted"/>
<evidence type="ECO:0000256" key="1">
    <source>
        <dbReference type="SAM" id="MobiDB-lite"/>
    </source>
</evidence>
<feature type="region of interest" description="Disordered" evidence="1">
    <location>
        <begin position="29"/>
        <end position="71"/>
    </location>
</feature>
<dbReference type="Proteomes" id="UP000789901">
    <property type="component" value="Unassembled WGS sequence"/>
</dbReference>
<keyword evidence="3" id="KW-1185">Reference proteome</keyword>
<evidence type="ECO:0000313" key="2">
    <source>
        <dbReference type="EMBL" id="CAG8824256.1"/>
    </source>
</evidence>
<name>A0ABN7WA72_GIGMA</name>
<reference evidence="2 3" key="1">
    <citation type="submission" date="2021-06" db="EMBL/GenBank/DDBJ databases">
        <authorList>
            <person name="Kallberg Y."/>
            <person name="Tangrot J."/>
            <person name="Rosling A."/>
        </authorList>
    </citation>
    <scope>NUCLEOTIDE SEQUENCE [LARGE SCALE GENOMIC DNA]</scope>
    <source>
        <strain evidence="2 3">120-4 pot B 10/14</strain>
    </source>
</reference>
<dbReference type="PANTHER" id="PTHR46963:SF4">
    <property type="entry name" value="HYPOTHETICAL PROTEIN MGC115716"/>
    <property type="match status" value="1"/>
</dbReference>
<evidence type="ECO:0000313" key="3">
    <source>
        <dbReference type="Proteomes" id="UP000789901"/>
    </source>
</evidence>
<sequence>MDLLNSQDFMIASQIYEKNNNQFEASFTSDISLNDTDNSDDTSEKTNDEKDQSKDSNKLRFQAPSQKDVNHTINDSRVANTNHNTQTWVNTINEYFMNLKLPGDITQVEKLENILIGFFVALKRKDGQPYASTSIHNCFCGIARHLLYNSCQDPKPNIFDKNYFPRLYATIDGKIKLVQDTNHRQTAKSDSLTNDEII</sequence>